<dbReference type="SUPFAM" id="SSF46565">
    <property type="entry name" value="Chaperone J-domain"/>
    <property type="match status" value="1"/>
</dbReference>
<dbReference type="InParanoid" id="A0A6I9Q942"/>
<evidence type="ECO:0000256" key="1">
    <source>
        <dbReference type="SAM" id="MobiDB-lite"/>
    </source>
</evidence>
<dbReference type="CDD" id="cd06257">
    <property type="entry name" value="DnaJ"/>
    <property type="match status" value="1"/>
</dbReference>
<sequence length="207" mass="23165">MYPSSPLPSPSSIQANASSFRIRSHTKPMLSLSSSFTSLREPLFTSFSPQSKPSLFSTYRRTPLRVSAVSTVERPQSPQAGTMYELLAVAETAGPAEIKAAYRQQARRWHPDACRSTSEKPFFAQQFMRAREAYEVLSDRALRRDYDLSLRIASTAVSSGNRVRARGREGFGDWEAQLEVLQRRSTRPGREATWGSRMRSGTAHGSD</sequence>
<dbReference type="InterPro" id="IPR018253">
    <property type="entry name" value="DnaJ_domain_CS"/>
</dbReference>
<keyword evidence="3" id="KW-1185">Reference proteome</keyword>
<dbReference type="PRINTS" id="PR00625">
    <property type="entry name" value="JDOMAIN"/>
</dbReference>
<dbReference type="Gene3D" id="1.10.287.110">
    <property type="entry name" value="DnaJ domain"/>
    <property type="match status" value="1"/>
</dbReference>
<reference evidence="4" key="1">
    <citation type="submission" date="2025-08" db="UniProtKB">
        <authorList>
            <consortium name="RefSeq"/>
        </authorList>
    </citation>
    <scope>IDENTIFICATION</scope>
</reference>
<organism evidence="3 4">
    <name type="scientific">Elaeis guineensis var. tenera</name>
    <name type="common">Oil palm</name>
    <dbReference type="NCBI Taxonomy" id="51953"/>
    <lineage>
        <taxon>Eukaryota</taxon>
        <taxon>Viridiplantae</taxon>
        <taxon>Streptophyta</taxon>
        <taxon>Embryophyta</taxon>
        <taxon>Tracheophyta</taxon>
        <taxon>Spermatophyta</taxon>
        <taxon>Magnoliopsida</taxon>
        <taxon>Liliopsida</taxon>
        <taxon>Arecaceae</taxon>
        <taxon>Arecoideae</taxon>
        <taxon>Cocoseae</taxon>
        <taxon>Elaeidinae</taxon>
        <taxon>Elaeis</taxon>
    </lineage>
</organism>
<dbReference type="GO" id="GO:0009507">
    <property type="term" value="C:chloroplast"/>
    <property type="evidence" value="ECO:0007669"/>
    <property type="project" value="TreeGrafter"/>
</dbReference>
<dbReference type="SMART" id="SM00271">
    <property type="entry name" value="DnaJ"/>
    <property type="match status" value="1"/>
</dbReference>
<protein>
    <submittedName>
        <fullName evidence="4">Chaperone protein dnaJ 20, chloroplastic</fullName>
    </submittedName>
</protein>
<dbReference type="PROSITE" id="PS50076">
    <property type="entry name" value="DNAJ_2"/>
    <property type="match status" value="1"/>
</dbReference>
<dbReference type="Proteomes" id="UP000504607">
    <property type="component" value="Unplaced"/>
</dbReference>
<dbReference type="InterPro" id="IPR036869">
    <property type="entry name" value="J_dom_sf"/>
</dbReference>
<evidence type="ECO:0000313" key="3">
    <source>
        <dbReference type="Proteomes" id="UP000504607"/>
    </source>
</evidence>
<feature type="region of interest" description="Disordered" evidence="1">
    <location>
        <begin position="185"/>
        <end position="207"/>
    </location>
</feature>
<dbReference type="PANTHER" id="PTHR45090">
    <property type="entry name" value="CHAPERONE PROTEIN DNAJ 20 CHLOROPLASTIC"/>
    <property type="match status" value="1"/>
</dbReference>
<dbReference type="InterPro" id="IPR001623">
    <property type="entry name" value="DnaJ_domain"/>
</dbReference>
<proteinExistence type="predicted"/>
<feature type="region of interest" description="Disordered" evidence="1">
    <location>
        <begin position="1"/>
        <end position="20"/>
    </location>
</feature>
<evidence type="ECO:0000313" key="4">
    <source>
        <dbReference type="RefSeq" id="XP_010904975.1"/>
    </source>
</evidence>
<feature type="domain" description="J" evidence="2">
    <location>
        <begin position="82"/>
        <end position="150"/>
    </location>
</feature>
<dbReference type="AlphaFoldDB" id="A0A6I9Q942"/>
<dbReference type="PANTHER" id="PTHR45090:SF6">
    <property type="entry name" value="J DOMAIN-CONTAINING PROTEIN"/>
    <property type="match status" value="1"/>
</dbReference>
<dbReference type="KEGG" id="egu:105032272"/>
<dbReference type="InterPro" id="IPR053232">
    <property type="entry name" value="DnaJ_C/III_chloroplastic"/>
</dbReference>
<accession>A0A6I9Q942</accession>
<gene>
    <name evidence="4" type="primary">LOC105032272</name>
</gene>
<evidence type="ECO:0000259" key="2">
    <source>
        <dbReference type="PROSITE" id="PS50076"/>
    </source>
</evidence>
<dbReference type="Pfam" id="PF00226">
    <property type="entry name" value="DnaJ"/>
    <property type="match status" value="1"/>
</dbReference>
<dbReference type="GO" id="GO:0005783">
    <property type="term" value="C:endoplasmic reticulum"/>
    <property type="evidence" value="ECO:0007669"/>
    <property type="project" value="UniProtKB-ARBA"/>
</dbReference>
<name>A0A6I9Q942_ELAGV</name>
<dbReference type="OrthoDB" id="784706at2759"/>
<dbReference type="GeneID" id="105032272"/>
<dbReference type="PROSITE" id="PS00636">
    <property type="entry name" value="DNAJ_1"/>
    <property type="match status" value="1"/>
</dbReference>
<dbReference type="RefSeq" id="XP_010904975.1">
    <property type="nucleotide sequence ID" value="XM_010906673.2"/>
</dbReference>